<evidence type="ECO:0000313" key="2">
    <source>
        <dbReference type="Proteomes" id="UP000278733"/>
    </source>
</evidence>
<organism evidence="1 2">
    <name type="scientific">Rodentibacter pneumotropicus</name>
    <dbReference type="NCBI Taxonomy" id="758"/>
    <lineage>
        <taxon>Bacteria</taxon>
        <taxon>Pseudomonadati</taxon>
        <taxon>Pseudomonadota</taxon>
        <taxon>Gammaproteobacteria</taxon>
        <taxon>Pasteurellales</taxon>
        <taxon>Pasteurellaceae</taxon>
        <taxon>Rodentibacter</taxon>
    </lineage>
</organism>
<dbReference type="AlphaFoldDB" id="A0A3S4TYJ2"/>
<dbReference type="KEGG" id="rpne:NCTC8284_00891"/>
<gene>
    <name evidence="1" type="ORF">NCTC8284_00891</name>
</gene>
<protein>
    <submittedName>
        <fullName evidence="1">Uncharacterized protein</fullName>
    </submittedName>
</protein>
<name>A0A3S4TYJ2_9PAST</name>
<evidence type="ECO:0000313" key="1">
    <source>
        <dbReference type="EMBL" id="VEH65744.1"/>
    </source>
</evidence>
<dbReference type="EMBL" id="LR134405">
    <property type="protein sequence ID" value="VEH65744.1"/>
    <property type="molecule type" value="Genomic_DNA"/>
</dbReference>
<dbReference type="Proteomes" id="UP000278733">
    <property type="component" value="Chromosome"/>
</dbReference>
<proteinExistence type="predicted"/>
<sequence>MGSKGTSERSDLILLLRIDSTNFFDIWQFHALEDLSKIGYPDKAIGLMTPSLQKMQAKKL</sequence>
<reference evidence="1 2" key="1">
    <citation type="submission" date="2018-12" db="EMBL/GenBank/DDBJ databases">
        <authorList>
            <consortium name="Pathogen Informatics"/>
        </authorList>
    </citation>
    <scope>NUCLEOTIDE SEQUENCE [LARGE SCALE GENOMIC DNA]</scope>
    <source>
        <strain evidence="1 2">NCTC8284</strain>
    </source>
</reference>
<accession>A0A3S4TYJ2</accession>